<dbReference type="PDB" id="8OIX">
    <property type="method" value="EM"/>
    <property type="resolution" value="2.89 A"/>
    <property type="chains" value="J/X=1-206"/>
</dbReference>
<dbReference type="SMR" id="A2F3H9"/>
<keyword evidence="3 4" id="KW-0539">Nucleus</keyword>
<keyword evidence="2 4" id="KW-0647">Proteasome</keyword>
<dbReference type="Proteomes" id="UP000001542">
    <property type="component" value="Unassembled WGS sequence"/>
</dbReference>
<dbReference type="FunFam" id="3.60.20.10:FF:000003">
    <property type="entry name" value="Proteasome subunit beta type-3"/>
    <property type="match status" value="1"/>
</dbReference>
<name>A2F3H9_TRIV3</name>
<dbReference type="eggNOG" id="KOG0180">
    <property type="taxonomic scope" value="Eukaryota"/>
</dbReference>
<evidence type="ECO:0000256" key="3">
    <source>
        <dbReference type="ARBA" id="ARBA00023242"/>
    </source>
</evidence>
<dbReference type="SUPFAM" id="SSF56235">
    <property type="entry name" value="N-terminal nucleophile aminohydrolases (Ntn hydrolases)"/>
    <property type="match status" value="1"/>
</dbReference>
<gene>
    <name evidence="5" type="ORF">TVAG_286960</name>
</gene>
<dbReference type="VEuPathDB" id="TrichDB:TVAG_286960"/>
<keyword evidence="7 8" id="KW-0002">3D-structure</keyword>
<dbReference type="EMBL" id="DS113597">
    <property type="protein sequence ID" value="EAY00559.1"/>
    <property type="molecule type" value="Genomic_DNA"/>
</dbReference>
<comment type="function">
    <text evidence="4">Component of the proteasome, a multicatalytic proteinase complex which is characterized by its ability to cleave peptides with Arg, Phe, Tyr, Leu, and Glu adjacent to the leaving group at neutral or slightly basic pH. The proteasome has an ATP-dependent proteolytic activity.</text>
</comment>
<dbReference type="InterPro" id="IPR016050">
    <property type="entry name" value="Proteasome_bsu_CS"/>
</dbReference>
<evidence type="ECO:0000256" key="4">
    <source>
        <dbReference type="RuleBase" id="RU004203"/>
    </source>
</evidence>
<dbReference type="CDD" id="cd03759">
    <property type="entry name" value="proteasome_beta_type_3"/>
    <property type="match status" value="1"/>
</dbReference>
<accession>A2F3H9</accession>
<dbReference type="PANTHER" id="PTHR32194">
    <property type="entry name" value="METALLOPROTEASE TLDD"/>
    <property type="match status" value="1"/>
</dbReference>
<dbReference type="PDB" id="8P0T">
    <property type="method" value="EM"/>
    <property type="resolution" value="2.65 A"/>
    <property type="chains" value="J/X=1-206"/>
</dbReference>
<evidence type="ECO:0007829" key="7">
    <source>
        <dbReference type="PDB" id="8OIX"/>
    </source>
</evidence>
<dbReference type="STRING" id="5722.A2F3H9"/>
<dbReference type="InterPro" id="IPR023333">
    <property type="entry name" value="Proteasome_suB-type"/>
</dbReference>
<dbReference type="FunCoup" id="A2F3H9">
    <property type="interactions" value="849"/>
</dbReference>
<dbReference type="InParanoid" id="A2F3H9"/>
<evidence type="ECO:0000256" key="2">
    <source>
        <dbReference type="ARBA" id="ARBA00022942"/>
    </source>
</evidence>
<dbReference type="PANTHER" id="PTHR32194:SF10">
    <property type="entry name" value="PROTEASOME SUBUNIT BETA TYPE-3"/>
    <property type="match status" value="1"/>
</dbReference>
<keyword evidence="6" id="KW-1185">Reference proteome</keyword>
<evidence type="ECO:0000313" key="5">
    <source>
        <dbReference type="EMBL" id="EAY00559.1"/>
    </source>
</evidence>
<feature type="disulfide bond" evidence="7 8">
    <location>
        <begin position="11"/>
        <end position="143"/>
    </location>
</feature>
<comment type="subcellular location">
    <subcellularLocation>
        <location evidence="4">Cytoplasm</location>
    </subcellularLocation>
    <subcellularLocation>
        <location evidence="4">Nucleus</location>
    </subcellularLocation>
</comment>
<dbReference type="PROSITE" id="PS51476">
    <property type="entry name" value="PROTEASOME_BETA_2"/>
    <property type="match status" value="1"/>
</dbReference>
<proteinExistence type="evidence at protein level"/>
<comment type="subunit">
    <text evidence="4">Component of the proteasome complex.</text>
</comment>
<dbReference type="EMDB" id="EMD-17337"/>
<dbReference type="KEGG" id="tva:4758381"/>
<dbReference type="InterPro" id="IPR033811">
    <property type="entry name" value="Proteasome_beta_3"/>
</dbReference>
<evidence type="ECO:0000256" key="1">
    <source>
        <dbReference type="ARBA" id="ARBA00022490"/>
    </source>
</evidence>
<dbReference type="RefSeq" id="XP_001313488.1">
    <property type="nucleotide sequence ID" value="XM_001313487.1"/>
</dbReference>
<dbReference type="VEuPathDB" id="TrichDB:TVAGG3_0245500"/>
<evidence type="ECO:0007829" key="8">
    <source>
        <dbReference type="PDB" id="8P0T"/>
    </source>
</evidence>
<dbReference type="GO" id="GO:0019774">
    <property type="term" value="C:proteasome core complex, beta-subunit complex"/>
    <property type="evidence" value="ECO:0000318"/>
    <property type="project" value="GO_Central"/>
</dbReference>
<dbReference type="MEROPS" id="T01.P02"/>
<organism evidence="5 6">
    <name type="scientific">Trichomonas vaginalis (strain ATCC PRA-98 / G3)</name>
    <dbReference type="NCBI Taxonomy" id="412133"/>
    <lineage>
        <taxon>Eukaryota</taxon>
        <taxon>Metamonada</taxon>
        <taxon>Parabasalia</taxon>
        <taxon>Trichomonadida</taxon>
        <taxon>Trichomonadidae</taxon>
        <taxon>Trichomonas</taxon>
    </lineage>
</organism>
<evidence type="ECO:0000313" key="6">
    <source>
        <dbReference type="Proteomes" id="UP000001542"/>
    </source>
</evidence>
<feature type="disulfide bond" evidence="7 8">
    <location>
        <begin position="167"/>
        <end position="171"/>
    </location>
</feature>
<keyword evidence="1 4" id="KW-0963">Cytoplasm</keyword>
<dbReference type="PROSITE" id="PS00854">
    <property type="entry name" value="PROTEASOME_BETA_1"/>
    <property type="match status" value="1"/>
</dbReference>
<reference evidence="7 8" key="3">
    <citation type="journal article" date="2024" name="Nat. Commun.">
        <title>Structural elucidation of recombinant Trichomonas vaginalis 20S proteasome bound to covalent inhibitors.</title>
        <authorList>
            <person name="Silhan J."/>
            <person name="Fajtova P."/>
            <person name="Bartosova J."/>
            <person name="Hurysz B.M."/>
            <person name="Almaliti J."/>
            <person name="Miyamoto Y."/>
            <person name="Eckmann L."/>
            <person name="Gerwick W.H."/>
            <person name="O'Donoghue A.J."/>
            <person name="Boura E."/>
        </authorList>
    </citation>
    <scope>STRUCTURE BY ELECTRON MICROSCOPY (2.65 ANGSTROMS)</scope>
    <scope>DISULFIDE BONDS</scope>
</reference>
<dbReference type="GO" id="GO:0005634">
    <property type="term" value="C:nucleus"/>
    <property type="evidence" value="ECO:0000318"/>
    <property type="project" value="GO_Central"/>
</dbReference>
<reference evidence="5" key="2">
    <citation type="journal article" date="2007" name="Science">
        <title>Draft genome sequence of the sexually transmitted pathogen Trichomonas vaginalis.</title>
        <authorList>
            <person name="Carlton J.M."/>
            <person name="Hirt R.P."/>
            <person name="Silva J.C."/>
            <person name="Delcher A.L."/>
            <person name="Schatz M."/>
            <person name="Zhao Q."/>
            <person name="Wortman J.R."/>
            <person name="Bidwell S.L."/>
            <person name="Alsmark U.C.M."/>
            <person name="Besteiro S."/>
            <person name="Sicheritz-Ponten T."/>
            <person name="Noel C.J."/>
            <person name="Dacks J.B."/>
            <person name="Foster P.G."/>
            <person name="Simillion C."/>
            <person name="Van de Peer Y."/>
            <person name="Miranda-Saavedra D."/>
            <person name="Barton G.J."/>
            <person name="Westrop G.D."/>
            <person name="Mueller S."/>
            <person name="Dessi D."/>
            <person name="Fiori P.L."/>
            <person name="Ren Q."/>
            <person name="Paulsen I."/>
            <person name="Zhang H."/>
            <person name="Bastida-Corcuera F.D."/>
            <person name="Simoes-Barbosa A."/>
            <person name="Brown M.T."/>
            <person name="Hayes R.D."/>
            <person name="Mukherjee M."/>
            <person name="Okumura C.Y."/>
            <person name="Schneider R."/>
            <person name="Smith A.J."/>
            <person name="Vanacova S."/>
            <person name="Villalvazo M."/>
            <person name="Haas B.J."/>
            <person name="Pertea M."/>
            <person name="Feldblyum T.V."/>
            <person name="Utterback T.R."/>
            <person name="Shu C.L."/>
            <person name="Osoegawa K."/>
            <person name="de Jong P.J."/>
            <person name="Hrdy I."/>
            <person name="Horvathova L."/>
            <person name="Zubacova Z."/>
            <person name="Dolezal P."/>
            <person name="Malik S.B."/>
            <person name="Logsdon J.M. Jr."/>
            <person name="Henze K."/>
            <person name="Gupta A."/>
            <person name="Wang C.C."/>
            <person name="Dunne R.L."/>
            <person name="Upcroft J.A."/>
            <person name="Upcroft P."/>
            <person name="White O."/>
            <person name="Salzberg S.L."/>
            <person name="Tang P."/>
            <person name="Chiu C.-H."/>
            <person name="Lee Y.-S."/>
            <person name="Embley T.M."/>
            <person name="Coombs G.H."/>
            <person name="Mottram J.C."/>
            <person name="Tachezy J."/>
            <person name="Fraser-Liggett C.M."/>
            <person name="Johnson P.J."/>
        </authorList>
    </citation>
    <scope>NUCLEOTIDE SEQUENCE [LARGE SCALE GENOMIC DNA]</scope>
    <source>
        <strain evidence="5">G3</strain>
    </source>
</reference>
<dbReference type="InterPro" id="IPR029055">
    <property type="entry name" value="Ntn_hydrolases_N"/>
</dbReference>
<dbReference type="GO" id="GO:0043161">
    <property type="term" value="P:proteasome-mediated ubiquitin-dependent protein catabolic process"/>
    <property type="evidence" value="ECO:0000318"/>
    <property type="project" value="GO_Central"/>
</dbReference>
<comment type="similarity">
    <text evidence="4">Belongs to the peptidase T1B family.</text>
</comment>
<sequence>MSDISTYNGSCVLAMAGDHCVAIASDRRLGVNMLTVSKDFKRIFQINDRIYLGLAGLATDVLTVREQLRFDVNLLELREERPIDPKKFMNLVKSTLYEKRFSPFFVTPVIAGLLPETNEPYLAASDSIGAFAFPKDFAVAGTCEESLYGICESAWRPNMNPDELFECTAKCLIAAVERDSISGWGGIVYIITQDKVIIKEIKTRMD</sequence>
<dbReference type="InterPro" id="IPR001353">
    <property type="entry name" value="Proteasome_sua/b"/>
</dbReference>
<dbReference type="OrthoDB" id="204949at2759"/>
<dbReference type="OMA" id="CSEQLYG"/>
<dbReference type="EMDB" id="EMD-16901"/>
<reference evidence="5" key="1">
    <citation type="submission" date="2006-10" db="EMBL/GenBank/DDBJ databases">
        <authorList>
            <person name="Amadeo P."/>
            <person name="Zhao Q."/>
            <person name="Wortman J."/>
            <person name="Fraser-Liggett C."/>
            <person name="Carlton J."/>
        </authorList>
    </citation>
    <scope>NUCLEOTIDE SEQUENCE</scope>
    <source>
        <strain evidence="5">G3</strain>
    </source>
</reference>
<dbReference type="GO" id="GO:0005829">
    <property type="term" value="C:cytosol"/>
    <property type="evidence" value="ECO:0000318"/>
    <property type="project" value="GO_Central"/>
</dbReference>
<protein>
    <recommendedName>
        <fullName evidence="4">Proteasome subunit beta</fullName>
    </recommendedName>
</protein>
<dbReference type="Gene3D" id="3.60.20.10">
    <property type="entry name" value="Glutamine Phosphoribosylpyrophosphate, subunit 1, domain 1"/>
    <property type="match status" value="1"/>
</dbReference>
<dbReference type="AlphaFoldDB" id="A2F3H9"/>
<dbReference type="Pfam" id="PF00227">
    <property type="entry name" value="Proteasome"/>
    <property type="match status" value="1"/>
</dbReference>